<organism evidence="10 11">
    <name type="scientific">Banduia mediterranea</name>
    <dbReference type="NCBI Taxonomy" id="3075609"/>
    <lineage>
        <taxon>Bacteria</taxon>
        <taxon>Pseudomonadati</taxon>
        <taxon>Pseudomonadota</taxon>
        <taxon>Gammaproteobacteria</taxon>
        <taxon>Nevskiales</taxon>
        <taxon>Algiphilaceae</taxon>
        <taxon>Banduia</taxon>
    </lineage>
</organism>
<keyword evidence="3 8" id="KW-0004">4Fe-4S</keyword>
<comment type="subunit">
    <text evidence="8">Homodimer.</text>
</comment>
<keyword evidence="6 8" id="KW-0408">Iron</keyword>
<evidence type="ECO:0000256" key="3">
    <source>
        <dbReference type="ARBA" id="ARBA00022485"/>
    </source>
</evidence>
<evidence type="ECO:0000313" key="10">
    <source>
        <dbReference type="EMBL" id="MDT0497502.1"/>
    </source>
</evidence>
<evidence type="ECO:0000256" key="4">
    <source>
        <dbReference type="ARBA" id="ARBA00022723"/>
    </source>
</evidence>
<dbReference type="Proteomes" id="UP001254608">
    <property type="component" value="Unassembled WGS sequence"/>
</dbReference>
<dbReference type="Gene3D" id="4.10.490.10">
    <property type="entry name" value="High potential iron-sulphur protein"/>
    <property type="match status" value="1"/>
</dbReference>
<dbReference type="EMBL" id="JAVRIC010000010">
    <property type="protein sequence ID" value="MDT0497502.1"/>
    <property type="molecule type" value="Genomic_DNA"/>
</dbReference>
<sequence length="110" mass="11640">MQKQYDRRHFIKVAGASLATVTVGGLWAAPVLAQEKLSTSDPTAQALHFVEDVSALDKSQAPTYKEGSHCGDCVLYQAASEKDGYAPCGAFGGKLVPRNGWCAAWAAQPA</sequence>
<dbReference type="InterPro" id="IPR036369">
    <property type="entry name" value="HIPIP_sf"/>
</dbReference>
<dbReference type="PROSITE" id="PS51318">
    <property type="entry name" value="TAT"/>
    <property type="match status" value="1"/>
</dbReference>
<evidence type="ECO:0000313" key="11">
    <source>
        <dbReference type="Proteomes" id="UP001254608"/>
    </source>
</evidence>
<evidence type="ECO:0000256" key="6">
    <source>
        <dbReference type="ARBA" id="ARBA00023004"/>
    </source>
</evidence>
<keyword evidence="7 8" id="KW-0411">Iron-sulfur</keyword>
<evidence type="ECO:0000256" key="2">
    <source>
        <dbReference type="ARBA" id="ARBA00022448"/>
    </source>
</evidence>
<comment type="function">
    <text evidence="1 8">Specific class of high-redox-potential 4Fe-4S ferredoxins. Functions in anaerobic electron transport in most purple and in some other photosynthetic bacteria and in at least one genus (Paracoccus) of halophilic, denitrifying bacteria.</text>
</comment>
<dbReference type="SUPFAM" id="SSF57652">
    <property type="entry name" value="HIPIP (high potential iron protein)"/>
    <property type="match status" value="1"/>
</dbReference>
<evidence type="ECO:0000256" key="8">
    <source>
        <dbReference type="RuleBase" id="RU000620"/>
    </source>
</evidence>
<dbReference type="InterPro" id="IPR006311">
    <property type="entry name" value="TAT_signal"/>
</dbReference>
<feature type="domain" description="High potential iron-sulfur proteins family profile" evidence="9">
    <location>
        <begin position="31"/>
        <end position="110"/>
    </location>
</feature>
<keyword evidence="5 8" id="KW-0249">Electron transport</keyword>
<name>A0ABU2WKA6_9GAMM</name>
<evidence type="ECO:0000256" key="7">
    <source>
        <dbReference type="ARBA" id="ARBA00023014"/>
    </source>
</evidence>
<gene>
    <name evidence="10" type="ORF">RM530_09020</name>
</gene>
<comment type="similarity">
    <text evidence="8">Belongs to the high-potential iron-sulfur protein (HiPIP) family.</text>
</comment>
<accession>A0ABU2WKA6</accession>
<proteinExistence type="inferred from homology"/>
<keyword evidence="11" id="KW-1185">Reference proteome</keyword>
<dbReference type="Pfam" id="PF01355">
    <property type="entry name" value="HIPIP"/>
    <property type="match status" value="1"/>
</dbReference>
<dbReference type="InterPro" id="IPR000170">
    <property type="entry name" value="High_potential_FeS_prot"/>
</dbReference>
<comment type="caution">
    <text evidence="10">The sequence shown here is derived from an EMBL/GenBank/DDBJ whole genome shotgun (WGS) entry which is preliminary data.</text>
</comment>
<protein>
    <recommendedName>
        <fullName evidence="8">High-potential iron-sulfur protein</fullName>
        <shortName evidence="8">HiPIP</shortName>
    </recommendedName>
</protein>
<dbReference type="RefSeq" id="WP_311364893.1">
    <property type="nucleotide sequence ID" value="NZ_JAVRIC010000010.1"/>
</dbReference>
<evidence type="ECO:0000256" key="1">
    <source>
        <dbReference type="ARBA" id="ARBA00002137"/>
    </source>
</evidence>
<evidence type="ECO:0000259" key="9">
    <source>
        <dbReference type="PROSITE" id="PS51373"/>
    </source>
</evidence>
<reference evidence="10 11" key="1">
    <citation type="submission" date="2023-09" db="EMBL/GenBank/DDBJ databases">
        <authorList>
            <person name="Rey-Velasco X."/>
        </authorList>
    </citation>
    <scope>NUCLEOTIDE SEQUENCE [LARGE SCALE GENOMIC DNA]</scope>
    <source>
        <strain evidence="10 11">W345</strain>
    </source>
</reference>
<evidence type="ECO:0000256" key="5">
    <source>
        <dbReference type="ARBA" id="ARBA00022982"/>
    </source>
</evidence>
<keyword evidence="4 8" id="KW-0479">Metal-binding</keyword>
<dbReference type="PROSITE" id="PS51373">
    <property type="entry name" value="HIPIP"/>
    <property type="match status" value="1"/>
</dbReference>
<keyword evidence="2 8" id="KW-0813">Transport</keyword>